<reference evidence="8 9" key="1">
    <citation type="submission" date="2021-03" db="EMBL/GenBank/DDBJ databases">
        <title>Succinivibrio sp. nov. isolated from feces of cow.</title>
        <authorList>
            <person name="Choi J.-Y."/>
        </authorList>
    </citation>
    <scope>NUCLEOTIDE SEQUENCE [LARGE SCALE GENOMIC DNA]</scope>
    <source>
        <strain evidence="8 9">AGMB01872</strain>
    </source>
</reference>
<dbReference type="RefSeq" id="WP_219937747.1">
    <property type="nucleotide sequence ID" value="NZ_JAGFNY010000020.1"/>
</dbReference>
<dbReference type="Gene3D" id="1.10.10.10">
    <property type="entry name" value="Winged helix-like DNA-binding domain superfamily/Winged helix DNA-binding domain"/>
    <property type="match status" value="2"/>
</dbReference>
<comment type="caution">
    <text evidence="8">The sequence shown here is derived from an EMBL/GenBank/DDBJ whole genome shotgun (WGS) entry which is preliminary data.</text>
</comment>
<evidence type="ECO:0000313" key="8">
    <source>
        <dbReference type="EMBL" id="MBW7570527.1"/>
    </source>
</evidence>
<dbReference type="InterPro" id="IPR036388">
    <property type="entry name" value="WH-like_DNA-bd_sf"/>
</dbReference>
<dbReference type="InterPro" id="IPR050239">
    <property type="entry name" value="Sigma-70_RNA_pol_init_factors"/>
</dbReference>
<dbReference type="InterPro" id="IPR007624">
    <property type="entry name" value="RNA_pol_sigma70_r3"/>
</dbReference>
<keyword evidence="4 5" id="KW-0804">Transcription</keyword>
<dbReference type="InterPro" id="IPR014284">
    <property type="entry name" value="RNA_pol_sigma-70_dom"/>
</dbReference>
<evidence type="ECO:0000313" key="9">
    <source>
        <dbReference type="Proteomes" id="UP000731465"/>
    </source>
</evidence>
<evidence type="ECO:0000256" key="2">
    <source>
        <dbReference type="ARBA" id="ARBA00023082"/>
    </source>
</evidence>
<dbReference type="Pfam" id="PF04542">
    <property type="entry name" value="Sigma70_r2"/>
    <property type="match status" value="1"/>
</dbReference>
<keyword evidence="9" id="KW-1185">Reference proteome</keyword>
<dbReference type="SUPFAM" id="SSF88946">
    <property type="entry name" value="Sigma2 domain of RNA polymerase sigma factors"/>
    <property type="match status" value="1"/>
</dbReference>
<dbReference type="Gene3D" id="1.10.601.10">
    <property type="entry name" value="RNA Polymerase Primary Sigma Factor"/>
    <property type="match status" value="1"/>
</dbReference>
<dbReference type="InterPro" id="IPR000943">
    <property type="entry name" value="RNA_pol_sigma70"/>
</dbReference>
<proteinExistence type="inferred from homology"/>
<dbReference type="PROSITE" id="PS00716">
    <property type="entry name" value="SIGMA70_2"/>
    <property type="match status" value="1"/>
</dbReference>
<dbReference type="Pfam" id="PF04539">
    <property type="entry name" value="Sigma70_r3"/>
    <property type="match status" value="1"/>
</dbReference>
<name>A0ABS7DHF8_9GAMM</name>
<keyword evidence="2 5" id="KW-0731">Sigma factor</keyword>
<dbReference type="InterPro" id="IPR007630">
    <property type="entry name" value="RNA_pol_sigma70_r4"/>
</dbReference>
<dbReference type="PANTHER" id="PTHR30603:SF67">
    <property type="entry name" value="RNA POLYMERASE SIGMA FACTOR RPOS"/>
    <property type="match status" value="1"/>
</dbReference>
<comment type="function">
    <text evidence="5">Sigma factors are initiation factors that promote the attachment of RNA polymerase to specific initiation sites and are then released.</text>
</comment>
<dbReference type="EMBL" id="JAGFNY010000020">
    <property type="protein sequence ID" value="MBW7570527.1"/>
    <property type="molecule type" value="Genomic_DNA"/>
</dbReference>
<dbReference type="PANTHER" id="PTHR30603">
    <property type="entry name" value="RNA POLYMERASE SIGMA FACTOR RPO"/>
    <property type="match status" value="1"/>
</dbReference>
<evidence type="ECO:0000259" key="6">
    <source>
        <dbReference type="PROSITE" id="PS00715"/>
    </source>
</evidence>
<gene>
    <name evidence="8" type="ORF">J5V48_06430</name>
</gene>
<dbReference type="PRINTS" id="PR00046">
    <property type="entry name" value="SIGMA70FCT"/>
</dbReference>
<dbReference type="Pfam" id="PF00140">
    <property type="entry name" value="Sigma70_r1_2"/>
    <property type="match status" value="1"/>
</dbReference>
<dbReference type="CDD" id="cd06171">
    <property type="entry name" value="Sigma70_r4"/>
    <property type="match status" value="1"/>
</dbReference>
<dbReference type="InterPro" id="IPR007627">
    <property type="entry name" value="RNA_pol_sigma70_r2"/>
</dbReference>
<evidence type="ECO:0000256" key="4">
    <source>
        <dbReference type="ARBA" id="ARBA00023163"/>
    </source>
</evidence>
<protein>
    <recommendedName>
        <fullName evidence="5">RNA polymerase sigma factor</fullName>
    </recommendedName>
</protein>
<feature type="domain" description="RNA polymerase sigma-70" evidence="6">
    <location>
        <begin position="98"/>
        <end position="111"/>
    </location>
</feature>
<evidence type="ECO:0000256" key="1">
    <source>
        <dbReference type="ARBA" id="ARBA00023015"/>
    </source>
</evidence>
<evidence type="ECO:0000256" key="5">
    <source>
        <dbReference type="RuleBase" id="RU362124"/>
    </source>
</evidence>
<evidence type="ECO:0000259" key="7">
    <source>
        <dbReference type="PROSITE" id="PS00716"/>
    </source>
</evidence>
<dbReference type="SUPFAM" id="SSF88659">
    <property type="entry name" value="Sigma3 and sigma4 domains of RNA polymerase sigma factors"/>
    <property type="match status" value="2"/>
</dbReference>
<comment type="similarity">
    <text evidence="5">Belongs to the sigma-70 factor family.</text>
</comment>
<keyword evidence="1 5" id="KW-0805">Transcription regulation</keyword>
<dbReference type="Pfam" id="PF04545">
    <property type="entry name" value="Sigma70_r4"/>
    <property type="match status" value="1"/>
</dbReference>
<evidence type="ECO:0000256" key="3">
    <source>
        <dbReference type="ARBA" id="ARBA00023125"/>
    </source>
</evidence>
<dbReference type="InterPro" id="IPR013325">
    <property type="entry name" value="RNA_pol_sigma_r2"/>
</dbReference>
<organism evidence="8 9">
    <name type="scientific">Succinivibrio faecicola</name>
    <dbReference type="NCBI Taxonomy" id="2820300"/>
    <lineage>
        <taxon>Bacteria</taxon>
        <taxon>Pseudomonadati</taxon>
        <taxon>Pseudomonadota</taxon>
        <taxon>Gammaproteobacteria</taxon>
        <taxon>Aeromonadales</taxon>
        <taxon>Succinivibrionaceae</taxon>
        <taxon>Succinivibrio</taxon>
    </lineage>
</organism>
<dbReference type="InterPro" id="IPR013324">
    <property type="entry name" value="RNA_pol_sigma_r3/r4-like"/>
</dbReference>
<feature type="domain" description="RNA polymerase sigma-70" evidence="7">
    <location>
        <begin position="271"/>
        <end position="297"/>
    </location>
</feature>
<keyword evidence="3 5" id="KW-0238">DNA-binding</keyword>
<dbReference type="PROSITE" id="PS00715">
    <property type="entry name" value="SIGMA70_1"/>
    <property type="match status" value="1"/>
</dbReference>
<dbReference type="InterPro" id="IPR009042">
    <property type="entry name" value="RNA_pol_sigma70_r1_2"/>
</dbReference>
<sequence>MNQNNERISEDIQDVIVQESKSKEYSEKHRNSESTDLLTNYFSSIRRFPLLNSEQETTIGKRAKAGDRSAIDLMITSNLRLVVKIAKNYRARGVPLLDLIEEGNLGLIHAVQKFEPERGFRFSTYATWWIRQSIEQAIMCQSRLVRLPVHIIKDINVVIKARRELQEKDILHTVTISEIADATGKDTETVRNLLSLLEGTTTLDMSIKSHDDDKEVSLLDIVPDTKVETPFEHVDKREIVEIVRQWFEGLPEKQQMVVLYRFGLNDEEVLTLEEVGQKIGLTRERVRQIQSEVLKSLRKTFESYGIDKSALDREKIG</sequence>
<dbReference type="NCBIfam" id="TIGR02937">
    <property type="entry name" value="sigma70-ECF"/>
    <property type="match status" value="1"/>
</dbReference>
<dbReference type="Proteomes" id="UP000731465">
    <property type="component" value="Unassembled WGS sequence"/>
</dbReference>
<accession>A0ABS7DHF8</accession>